<proteinExistence type="predicted"/>
<evidence type="ECO:0000256" key="7">
    <source>
        <dbReference type="ARBA" id="ARBA00023015"/>
    </source>
</evidence>
<dbReference type="RefSeq" id="WP_274163096.1">
    <property type="nucleotide sequence ID" value="NZ_JAJUBC010000003.1"/>
</dbReference>
<comment type="cofactor">
    <cofactor evidence="1">
        <name>Zn(2+)</name>
        <dbReference type="ChEBI" id="CHEBI:29105"/>
    </cofactor>
</comment>
<evidence type="ECO:0000256" key="10">
    <source>
        <dbReference type="ARBA" id="ARBA00023163"/>
    </source>
</evidence>
<reference evidence="13" key="1">
    <citation type="submission" date="2021-12" db="EMBL/GenBank/DDBJ databases">
        <title>Enterovibrio ZSDZ35 sp. nov. and Enterovibrio ZSDZ42 sp. nov., isolated from coastal seawater in Qingdao.</title>
        <authorList>
            <person name="Zhang P."/>
        </authorList>
    </citation>
    <scope>NUCLEOTIDE SEQUENCE</scope>
    <source>
        <strain evidence="13">ZSDZ42</strain>
    </source>
</reference>
<dbReference type="SUPFAM" id="SSF55945">
    <property type="entry name" value="TATA-box binding protein-like"/>
    <property type="match status" value="1"/>
</dbReference>
<evidence type="ECO:0000256" key="8">
    <source>
        <dbReference type="ARBA" id="ARBA00023125"/>
    </source>
</evidence>
<evidence type="ECO:0000256" key="6">
    <source>
        <dbReference type="ARBA" id="ARBA00022833"/>
    </source>
</evidence>
<dbReference type="Pfam" id="PF06029">
    <property type="entry name" value="AlkA_N"/>
    <property type="match status" value="1"/>
</dbReference>
<keyword evidence="5" id="KW-0227">DNA damage</keyword>
<keyword evidence="7" id="KW-0805">Transcription regulation</keyword>
<dbReference type="InterPro" id="IPR018062">
    <property type="entry name" value="HTH_AraC-typ_CS"/>
</dbReference>
<keyword evidence="6" id="KW-0862">Zinc</keyword>
<protein>
    <submittedName>
        <fullName evidence="13">Helix-turn-helix domain-containing protein</fullName>
    </submittedName>
</protein>
<dbReference type="Proteomes" id="UP001149400">
    <property type="component" value="Unassembled WGS sequence"/>
</dbReference>
<keyword evidence="3" id="KW-0808">Transferase</keyword>
<evidence type="ECO:0000256" key="1">
    <source>
        <dbReference type="ARBA" id="ARBA00001947"/>
    </source>
</evidence>
<dbReference type="PANTHER" id="PTHR43280:SF2">
    <property type="entry name" value="HTH-TYPE TRANSCRIPTIONAL REGULATOR EXSA"/>
    <property type="match status" value="1"/>
</dbReference>
<keyword evidence="2" id="KW-0489">Methyltransferase</keyword>
<evidence type="ECO:0000256" key="3">
    <source>
        <dbReference type="ARBA" id="ARBA00022679"/>
    </source>
</evidence>
<evidence type="ECO:0000259" key="12">
    <source>
        <dbReference type="PROSITE" id="PS01124"/>
    </source>
</evidence>
<dbReference type="SUPFAM" id="SSF57884">
    <property type="entry name" value="Ada DNA repair protein, N-terminal domain (N-Ada 10)"/>
    <property type="match status" value="1"/>
</dbReference>
<dbReference type="InterPro" id="IPR009057">
    <property type="entry name" value="Homeodomain-like_sf"/>
</dbReference>
<dbReference type="PROSITE" id="PS01124">
    <property type="entry name" value="HTH_ARAC_FAMILY_2"/>
    <property type="match status" value="1"/>
</dbReference>
<keyword evidence="4" id="KW-0479">Metal-binding</keyword>
<comment type="caution">
    <text evidence="13">The sequence shown here is derived from an EMBL/GenBank/DDBJ whole genome shotgun (WGS) entry which is preliminary data.</text>
</comment>
<keyword evidence="9" id="KW-0010">Activator</keyword>
<sequence>MDTTTHFQQARLSRDARFDGLFYTAVVSTGIYCRPVCPAPPPKEENVRYYTTAYEAASQGFRPCLRCRPDSAPGSPAWLGKQTTFRRALRLIDDGYLQDNSIPTLAEKLGVSDRYLRKLFTESLGCSPKQYALYQQILFAKKLLHETTIPIADIAFASGFNSIRRFNDCFQQQLSLSPTQVRGKQSTPSDSIVVTLSFRPPYHWQHFHSAISKTMISNVEWLDHNSYGRTFMLGTLCGQFTATLEPKKHRFVVELKLSEPKYLFAALNHIRRLLDLDANPDAITLALRTVLPSHQPLVTRIPGVWDTFEAGVRAIFGESLNNDQDQDQVIHTSIEPLLIENPEKGIAYFPSAEKVLTDLDSYPLSAQEKHRLSSWAKYCLSKQASSDFVNAQGQPLTEAQYAYACLRGAGLPDIAALSNPASLVHDAQPWRSYFALSTHYKDIS</sequence>
<name>A0ABT5QXB6_9GAMM</name>
<feature type="domain" description="HTH araC/xylS-type" evidence="12">
    <location>
        <begin position="86"/>
        <end position="184"/>
    </location>
</feature>
<dbReference type="SMART" id="SM01009">
    <property type="entry name" value="AlkA_N"/>
    <property type="match status" value="1"/>
</dbReference>
<evidence type="ECO:0000256" key="11">
    <source>
        <dbReference type="ARBA" id="ARBA00023204"/>
    </source>
</evidence>
<keyword evidence="11" id="KW-0234">DNA repair</keyword>
<dbReference type="InterPro" id="IPR037046">
    <property type="entry name" value="AlkA_N_sf"/>
</dbReference>
<evidence type="ECO:0000313" key="13">
    <source>
        <dbReference type="EMBL" id="MDD1792176.1"/>
    </source>
</evidence>
<dbReference type="InterPro" id="IPR035451">
    <property type="entry name" value="Ada-like_dom_sf"/>
</dbReference>
<dbReference type="SUPFAM" id="SSF46689">
    <property type="entry name" value="Homeodomain-like"/>
    <property type="match status" value="2"/>
</dbReference>
<keyword evidence="10" id="KW-0804">Transcription</keyword>
<dbReference type="Pfam" id="PF12833">
    <property type="entry name" value="HTH_18"/>
    <property type="match status" value="1"/>
</dbReference>
<dbReference type="SMART" id="SM00342">
    <property type="entry name" value="HTH_ARAC"/>
    <property type="match status" value="1"/>
</dbReference>
<dbReference type="InterPro" id="IPR004026">
    <property type="entry name" value="Ada_DNA_repair_Zn-bd"/>
</dbReference>
<accession>A0ABT5QXB6</accession>
<dbReference type="Pfam" id="PF02805">
    <property type="entry name" value="Ada_Zn_binding"/>
    <property type="match status" value="1"/>
</dbReference>
<dbReference type="PROSITE" id="PS00041">
    <property type="entry name" value="HTH_ARAC_FAMILY_1"/>
    <property type="match status" value="1"/>
</dbReference>
<organism evidence="13 14">
    <name type="scientific">Enterovibrio gelatinilyticus</name>
    <dbReference type="NCBI Taxonomy" id="2899819"/>
    <lineage>
        <taxon>Bacteria</taxon>
        <taxon>Pseudomonadati</taxon>
        <taxon>Pseudomonadota</taxon>
        <taxon>Gammaproteobacteria</taxon>
        <taxon>Vibrionales</taxon>
        <taxon>Vibrionaceae</taxon>
        <taxon>Enterovibrio</taxon>
    </lineage>
</organism>
<evidence type="ECO:0000256" key="2">
    <source>
        <dbReference type="ARBA" id="ARBA00022603"/>
    </source>
</evidence>
<evidence type="ECO:0000313" key="14">
    <source>
        <dbReference type="Proteomes" id="UP001149400"/>
    </source>
</evidence>
<dbReference type="Gene3D" id="3.30.310.20">
    <property type="entry name" value="DNA-3-methyladenine glycosylase AlkA, N-terminal domain"/>
    <property type="match status" value="1"/>
</dbReference>
<evidence type="ECO:0000256" key="5">
    <source>
        <dbReference type="ARBA" id="ARBA00022763"/>
    </source>
</evidence>
<dbReference type="PANTHER" id="PTHR43280">
    <property type="entry name" value="ARAC-FAMILY TRANSCRIPTIONAL REGULATOR"/>
    <property type="match status" value="1"/>
</dbReference>
<evidence type="ECO:0000256" key="4">
    <source>
        <dbReference type="ARBA" id="ARBA00022723"/>
    </source>
</evidence>
<keyword evidence="14" id="KW-1185">Reference proteome</keyword>
<dbReference type="InterPro" id="IPR010316">
    <property type="entry name" value="AlkA_N"/>
</dbReference>
<dbReference type="EMBL" id="JAJUBC010000003">
    <property type="protein sequence ID" value="MDD1792176.1"/>
    <property type="molecule type" value="Genomic_DNA"/>
</dbReference>
<keyword evidence="8" id="KW-0238">DNA-binding</keyword>
<evidence type="ECO:0000256" key="9">
    <source>
        <dbReference type="ARBA" id="ARBA00023159"/>
    </source>
</evidence>
<dbReference type="InterPro" id="IPR018060">
    <property type="entry name" value="HTH_AraC"/>
</dbReference>
<gene>
    <name evidence="13" type="ORF">LRP50_03450</name>
</gene>
<dbReference type="Gene3D" id="3.40.10.10">
    <property type="entry name" value="DNA Methylphosphotriester Repair Domain"/>
    <property type="match status" value="1"/>
</dbReference>
<dbReference type="Gene3D" id="1.10.10.60">
    <property type="entry name" value="Homeodomain-like"/>
    <property type="match status" value="1"/>
</dbReference>